<sequence length="414" mass="44345">MTLTLAFLAALLVSLGLKLWLAARQIRHVNAHRSAVPPAFAEHVPLADHQKAADYTAARARFGRVGAIVDTALIVAFTLAGGIDALAALAAGWFASPLAQGVALIALVGLVSGLVGLPLAWLRTFGLEARFGFNRTTPAMFVADALKGAAVSAAIGLPLTALVLWLMGAAGDAWWLWAWLAWSGTSLALVVIYPALIAPLFNTFTPLDDPELAARIDALMARTGFRAKGLFVMDGSRRSSHGNAYFTGFGAARRIVFFDTLLTQLTPAEVEAVLAHELGHFKRHHIVKRMLFTFGTSLGCLALLGQLVDAPWFYQGLGVGTPSHAAALLLFFMALPAFTFPLTPLASRMSRHHEYEADGFAARETRAADLVSALIKLYRDNAATLTPDPLHSAFYDSHPPAALRIAHLQQGSPR</sequence>
<comment type="subcellular location">
    <subcellularLocation>
        <location evidence="1">Endoplasmic reticulum membrane</location>
        <topology evidence="1">Multi-pass membrane protein</topology>
    </subcellularLocation>
</comment>
<organism evidence="17 18">
    <name type="scientific">Crenobacter luteus</name>
    <dbReference type="NCBI Taxonomy" id="1452487"/>
    <lineage>
        <taxon>Bacteria</taxon>
        <taxon>Pseudomonadati</taxon>
        <taxon>Pseudomonadota</taxon>
        <taxon>Betaproteobacteria</taxon>
        <taxon>Neisseriales</taxon>
        <taxon>Neisseriaceae</taxon>
        <taxon>Crenobacter</taxon>
    </lineage>
</organism>
<keyword evidence="8 14" id="KW-1133">Transmembrane helix</keyword>
<evidence type="ECO:0000256" key="6">
    <source>
        <dbReference type="ARBA" id="ARBA00022824"/>
    </source>
</evidence>
<evidence type="ECO:0000256" key="8">
    <source>
        <dbReference type="ARBA" id="ARBA00022989"/>
    </source>
</evidence>
<feature type="binding site" evidence="12">
    <location>
        <position position="280"/>
    </location>
    <ligand>
        <name>Zn(2+)</name>
        <dbReference type="ChEBI" id="CHEBI:29105"/>
        <note>catalytic</note>
    </ligand>
</feature>
<evidence type="ECO:0000256" key="3">
    <source>
        <dbReference type="ARBA" id="ARBA00022692"/>
    </source>
</evidence>
<feature type="transmembrane region" description="Helical" evidence="14">
    <location>
        <begin position="326"/>
        <end position="346"/>
    </location>
</feature>
<evidence type="ECO:0000256" key="4">
    <source>
        <dbReference type="ARBA" id="ARBA00022723"/>
    </source>
</evidence>
<dbReference type="InterPro" id="IPR001915">
    <property type="entry name" value="Peptidase_M48"/>
</dbReference>
<dbReference type="Pfam" id="PF16491">
    <property type="entry name" value="Peptidase_M48_N"/>
    <property type="match status" value="1"/>
</dbReference>
<evidence type="ECO:0000256" key="10">
    <source>
        <dbReference type="ARBA" id="ARBA00023136"/>
    </source>
</evidence>
<evidence type="ECO:0000256" key="13">
    <source>
        <dbReference type="RuleBase" id="RU003983"/>
    </source>
</evidence>
<feature type="transmembrane region" description="Helical" evidence="14">
    <location>
        <begin position="6"/>
        <end position="23"/>
    </location>
</feature>
<keyword evidence="4 12" id="KW-0479">Metal-binding</keyword>
<dbReference type="RefSeq" id="WP_066614146.1">
    <property type="nucleotide sequence ID" value="NZ_LQQU01000045.1"/>
</dbReference>
<reference evidence="18" key="1">
    <citation type="submission" date="2016-01" db="EMBL/GenBank/DDBJ databases">
        <title>Draft genome of Chromobacterium sp. F49.</title>
        <authorList>
            <person name="Hong K.W."/>
        </authorList>
    </citation>
    <scope>NUCLEOTIDE SEQUENCE [LARGE SCALE GENOMIC DNA]</scope>
    <source>
        <strain evidence="18">CN10</strain>
    </source>
</reference>
<evidence type="ECO:0000256" key="12">
    <source>
        <dbReference type="PIRSR" id="PIRSR627057-2"/>
    </source>
</evidence>
<evidence type="ECO:0000313" key="18">
    <source>
        <dbReference type="Proteomes" id="UP000076625"/>
    </source>
</evidence>
<keyword evidence="9 13" id="KW-0482">Metalloprotease</keyword>
<dbReference type="Proteomes" id="UP000076625">
    <property type="component" value="Unassembled WGS sequence"/>
</dbReference>
<proteinExistence type="inferred from homology"/>
<dbReference type="FunFam" id="3.30.2010.10:FF:000002">
    <property type="entry name" value="CAAX prenyl protease"/>
    <property type="match status" value="1"/>
</dbReference>
<feature type="binding site" evidence="12">
    <location>
        <position position="276"/>
    </location>
    <ligand>
        <name>Zn(2+)</name>
        <dbReference type="ChEBI" id="CHEBI:29105"/>
        <note>catalytic</note>
    </ligand>
</feature>
<evidence type="ECO:0000256" key="1">
    <source>
        <dbReference type="ARBA" id="ARBA00004477"/>
    </source>
</evidence>
<dbReference type="InterPro" id="IPR027057">
    <property type="entry name" value="CAXX_Prtase_1"/>
</dbReference>
<keyword evidence="10 14" id="KW-0472">Membrane</keyword>
<dbReference type="Gene3D" id="3.30.2010.10">
    <property type="entry name" value="Metalloproteases ('zincins'), catalytic domain"/>
    <property type="match status" value="1"/>
</dbReference>
<evidence type="ECO:0000313" key="17">
    <source>
        <dbReference type="EMBL" id="KZE27337.1"/>
    </source>
</evidence>
<feature type="transmembrane region" description="Helical" evidence="14">
    <location>
        <begin position="145"/>
        <end position="168"/>
    </location>
</feature>
<feature type="transmembrane region" description="Helical" evidence="14">
    <location>
        <begin position="71"/>
        <end position="95"/>
    </location>
</feature>
<keyword evidence="6" id="KW-0256">Endoplasmic reticulum</keyword>
<dbReference type="PANTHER" id="PTHR10120">
    <property type="entry name" value="CAAX PRENYL PROTEASE 1"/>
    <property type="match status" value="1"/>
</dbReference>
<dbReference type="GO" id="GO:0071586">
    <property type="term" value="P:CAAX-box protein processing"/>
    <property type="evidence" value="ECO:0007669"/>
    <property type="project" value="InterPro"/>
</dbReference>
<dbReference type="CDD" id="cd07343">
    <property type="entry name" value="M48A_Zmpste24p_like"/>
    <property type="match status" value="1"/>
</dbReference>
<dbReference type="EMBL" id="LQQU01000045">
    <property type="protein sequence ID" value="KZE27337.1"/>
    <property type="molecule type" value="Genomic_DNA"/>
</dbReference>
<feature type="transmembrane region" description="Helical" evidence="14">
    <location>
        <begin position="174"/>
        <end position="196"/>
    </location>
</feature>
<evidence type="ECO:0000259" key="16">
    <source>
        <dbReference type="Pfam" id="PF16491"/>
    </source>
</evidence>
<dbReference type="OrthoDB" id="9781930at2"/>
<feature type="active site" description="Proton donor" evidence="11">
    <location>
        <position position="358"/>
    </location>
</feature>
<accession>A0A165EP04</accession>
<dbReference type="AlphaFoldDB" id="A0A165EP04"/>
<evidence type="ECO:0000259" key="15">
    <source>
        <dbReference type="Pfam" id="PF01435"/>
    </source>
</evidence>
<evidence type="ECO:0000256" key="9">
    <source>
        <dbReference type="ARBA" id="ARBA00023049"/>
    </source>
</evidence>
<dbReference type="GO" id="GO:0004222">
    <property type="term" value="F:metalloendopeptidase activity"/>
    <property type="evidence" value="ECO:0007669"/>
    <property type="project" value="InterPro"/>
</dbReference>
<feature type="active site" evidence="11">
    <location>
        <position position="277"/>
    </location>
</feature>
<gene>
    <name evidence="17" type="ORF">AVW16_01965</name>
</gene>
<feature type="binding site" evidence="12">
    <location>
        <position position="354"/>
    </location>
    <ligand>
        <name>Zn(2+)</name>
        <dbReference type="ChEBI" id="CHEBI:29105"/>
        <note>catalytic</note>
    </ligand>
</feature>
<feature type="domain" description="CAAX prenyl protease 1 N-terminal" evidence="16">
    <location>
        <begin position="25"/>
        <end position="203"/>
    </location>
</feature>
<keyword evidence="7 12" id="KW-0862">Zinc</keyword>
<evidence type="ECO:0000256" key="11">
    <source>
        <dbReference type="PIRSR" id="PIRSR627057-1"/>
    </source>
</evidence>
<keyword evidence="2 13" id="KW-0645">Protease</keyword>
<evidence type="ECO:0000256" key="2">
    <source>
        <dbReference type="ARBA" id="ARBA00022670"/>
    </source>
</evidence>
<evidence type="ECO:0000256" key="14">
    <source>
        <dbReference type="SAM" id="Phobius"/>
    </source>
</evidence>
<comment type="similarity">
    <text evidence="13">Belongs to the peptidase M48 family.</text>
</comment>
<keyword evidence="18" id="KW-1185">Reference proteome</keyword>
<dbReference type="STRING" id="1452487.AVW16_01965"/>
<dbReference type="InterPro" id="IPR032456">
    <property type="entry name" value="Peptidase_M48_N"/>
</dbReference>
<dbReference type="Pfam" id="PF01435">
    <property type="entry name" value="Peptidase_M48"/>
    <property type="match status" value="1"/>
</dbReference>
<keyword evidence="3 14" id="KW-0812">Transmembrane</keyword>
<evidence type="ECO:0000256" key="7">
    <source>
        <dbReference type="ARBA" id="ARBA00022833"/>
    </source>
</evidence>
<protein>
    <submittedName>
        <fullName evidence="17">Peptidase M48</fullName>
    </submittedName>
</protein>
<feature type="transmembrane region" description="Helical" evidence="14">
    <location>
        <begin position="291"/>
        <end position="314"/>
    </location>
</feature>
<evidence type="ECO:0000256" key="5">
    <source>
        <dbReference type="ARBA" id="ARBA00022801"/>
    </source>
</evidence>
<comment type="cofactor">
    <cofactor evidence="12 13">
        <name>Zn(2+)</name>
        <dbReference type="ChEBI" id="CHEBI:29105"/>
    </cofactor>
    <text evidence="12 13">Binds 1 zinc ion per subunit.</text>
</comment>
<dbReference type="GO" id="GO:0046872">
    <property type="term" value="F:metal ion binding"/>
    <property type="evidence" value="ECO:0007669"/>
    <property type="project" value="UniProtKB-KW"/>
</dbReference>
<comment type="caution">
    <text evidence="17">The sequence shown here is derived from an EMBL/GenBank/DDBJ whole genome shotgun (WGS) entry which is preliminary data.</text>
</comment>
<name>A0A165EP04_9NEIS</name>
<feature type="transmembrane region" description="Helical" evidence="14">
    <location>
        <begin position="101"/>
        <end position="124"/>
    </location>
</feature>
<feature type="domain" description="Peptidase M48" evidence="15">
    <location>
        <begin position="206"/>
        <end position="410"/>
    </location>
</feature>
<keyword evidence="5 13" id="KW-0378">Hydrolase</keyword>